<dbReference type="InterPro" id="IPR053185">
    <property type="entry name" value="SET_domain_protein"/>
</dbReference>
<feature type="region of interest" description="Disordered" evidence="1">
    <location>
        <begin position="1"/>
        <end position="24"/>
    </location>
</feature>
<protein>
    <recommendedName>
        <fullName evidence="3">SET domain-containing protein</fullName>
    </recommendedName>
</protein>
<dbReference type="PROSITE" id="PS50280">
    <property type="entry name" value="SET"/>
    <property type="match status" value="1"/>
</dbReference>
<dbReference type="CDD" id="cd20071">
    <property type="entry name" value="SET_SMYD"/>
    <property type="match status" value="1"/>
</dbReference>
<evidence type="ECO:0000259" key="3">
    <source>
        <dbReference type="PROSITE" id="PS50280"/>
    </source>
</evidence>
<gene>
    <name evidence="4" type="ORF">GALMADRAFT_238083</name>
</gene>
<evidence type="ECO:0000313" key="5">
    <source>
        <dbReference type="Proteomes" id="UP000027222"/>
    </source>
</evidence>
<dbReference type="HOGENOM" id="CLU_028281_0_1_1"/>
<dbReference type="Gene3D" id="1.25.40.10">
    <property type="entry name" value="Tetratricopeptide repeat domain"/>
    <property type="match status" value="1"/>
</dbReference>
<dbReference type="PANTHER" id="PTHR47332">
    <property type="entry name" value="SET DOMAIN-CONTAINING PROTEIN 5"/>
    <property type="match status" value="1"/>
</dbReference>
<dbReference type="Gene3D" id="2.170.270.10">
    <property type="entry name" value="SET domain"/>
    <property type="match status" value="1"/>
</dbReference>
<dbReference type="Pfam" id="PF00856">
    <property type="entry name" value="SET"/>
    <property type="match status" value="1"/>
</dbReference>
<keyword evidence="2" id="KW-1133">Transmembrane helix</keyword>
<dbReference type="SUPFAM" id="SSF82199">
    <property type="entry name" value="SET domain"/>
    <property type="match status" value="1"/>
</dbReference>
<dbReference type="SMART" id="SM00317">
    <property type="entry name" value="SET"/>
    <property type="match status" value="1"/>
</dbReference>
<feature type="domain" description="SET" evidence="3">
    <location>
        <begin position="73"/>
        <end position="221"/>
    </location>
</feature>
<dbReference type="OrthoDB" id="265717at2759"/>
<keyword evidence="5" id="KW-1185">Reference proteome</keyword>
<evidence type="ECO:0000256" key="1">
    <source>
        <dbReference type="SAM" id="MobiDB-lite"/>
    </source>
</evidence>
<proteinExistence type="predicted"/>
<dbReference type="STRING" id="685588.A0A067THE4"/>
<dbReference type="Proteomes" id="UP000027222">
    <property type="component" value="Unassembled WGS sequence"/>
</dbReference>
<evidence type="ECO:0000256" key="2">
    <source>
        <dbReference type="SAM" id="Phobius"/>
    </source>
</evidence>
<dbReference type="PANTHER" id="PTHR47332:SF4">
    <property type="entry name" value="SET DOMAIN-CONTAINING PROTEIN 5"/>
    <property type="match status" value="1"/>
</dbReference>
<keyword evidence="2" id="KW-0812">Transmembrane</keyword>
<organism evidence="4 5">
    <name type="scientific">Galerina marginata (strain CBS 339.88)</name>
    <dbReference type="NCBI Taxonomy" id="685588"/>
    <lineage>
        <taxon>Eukaryota</taxon>
        <taxon>Fungi</taxon>
        <taxon>Dikarya</taxon>
        <taxon>Basidiomycota</taxon>
        <taxon>Agaricomycotina</taxon>
        <taxon>Agaricomycetes</taxon>
        <taxon>Agaricomycetidae</taxon>
        <taxon>Agaricales</taxon>
        <taxon>Agaricineae</taxon>
        <taxon>Strophariaceae</taxon>
        <taxon>Galerina</taxon>
    </lineage>
</organism>
<reference evidence="5" key="1">
    <citation type="journal article" date="2014" name="Proc. Natl. Acad. Sci. U.S.A.">
        <title>Extensive sampling of basidiomycete genomes demonstrates inadequacy of the white-rot/brown-rot paradigm for wood decay fungi.</title>
        <authorList>
            <person name="Riley R."/>
            <person name="Salamov A.A."/>
            <person name="Brown D.W."/>
            <person name="Nagy L.G."/>
            <person name="Floudas D."/>
            <person name="Held B.W."/>
            <person name="Levasseur A."/>
            <person name="Lombard V."/>
            <person name="Morin E."/>
            <person name="Otillar R."/>
            <person name="Lindquist E.A."/>
            <person name="Sun H."/>
            <person name="LaButti K.M."/>
            <person name="Schmutz J."/>
            <person name="Jabbour D."/>
            <person name="Luo H."/>
            <person name="Baker S.E."/>
            <person name="Pisabarro A.G."/>
            <person name="Walton J.D."/>
            <person name="Blanchette R.A."/>
            <person name="Henrissat B."/>
            <person name="Martin F."/>
            <person name="Cullen D."/>
            <person name="Hibbett D.S."/>
            <person name="Grigoriev I.V."/>
        </authorList>
    </citation>
    <scope>NUCLEOTIDE SEQUENCE [LARGE SCALE GENOMIC DNA]</scope>
    <source>
        <strain evidence="5">CBS 339.88</strain>
    </source>
</reference>
<name>A0A067THE4_GALM3</name>
<evidence type="ECO:0000313" key="4">
    <source>
        <dbReference type="EMBL" id="KDR82640.1"/>
    </source>
</evidence>
<dbReference type="InterPro" id="IPR001214">
    <property type="entry name" value="SET_dom"/>
</dbReference>
<keyword evidence="2" id="KW-0472">Membrane</keyword>
<feature type="transmembrane region" description="Helical" evidence="2">
    <location>
        <begin position="31"/>
        <end position="50"/>
    </location>
</feature>
<accession>A0A067THE4</accession>
<sequence length="378" mass="42394">MPTQAERRRARNKGKPNVPQVRKQQSSRDTWKFLAFGLLVAVASAGYYLYGARQLNTPELQNVEEDPMVGKRDIFNVVDIPGKGKGAIAARDIKQGELLLQERPLFTVPRNVNSSPAQLIAEKLVKLDPDEREEFFELSYVNFPEDLKPEEHPNEVALSIFQTNAVSAGEDVGIFTTMARLNHGCSSAFNVVYSWRSEGSYLVVYALKDIKQGQELLTTYTNTKKPRNQRRTFLSEQYGFHCTCNVCALPDEESKASDGRLSEISLLYEQFATWGKNEIEGADAIEIIRTIWRVEDEEGYWSERGSLAADAAWIAASHSDAMATQSWARKAVEWFTIEIGADTPQVRTLMTIMDRPESHKAWGTRDAVAVGGPEEGAH</sequence>
<dbReference type="AlphaFoldDB" id="A0A067THE4"/>
<dbReference type="InterPro" id="IPR011990">
    <property type="entry name" value="TPR-like_helical_dom_sf"/>
</dbReference>
<dbReference type="EMBL" id="KL142369">
    <property type="protein sequence ID" value="KDR82640.1"/>
    <property type="molecule type" value="Genomic_DNA"/>
</dbReference>
<dbReference type="InterPro" id="IPR046341">
    <property type="entry name" value="SET_dom_sf"/>
</dbReference>